<dbReference type="GO" id="GO:0003676">
    <property type="term" value="F:nucleic acid binding"/>
    <property type="evidence" value="ECO:0007669"/>
    <property type="project" value="InterPro"/>
</dbReference>
<name>A0A087TUB7_STEMI</name>
<keyword evidence="2" id="KW-1185">Reference proteome</keyword>
<dbReference type="InterPro" id="IPR036397">
    <property type="entry name" value="RNaseH_sf"/>
</dbReference>
<sequence>MLEQLGSEPDFLDNIIAGDKSWIFQYDPETKHQNLEWHTLNSTCPKKARMSNDKRGVVHKEFVPLEQIVNDIFYEEIIVDLYRVIKRKRLEIAFHWKLHHDNAPAHTAFIVTAI</sequence>
<evidence type="ECO:0000313" key="1">
    <source>
        <dbReference type="EMBL" id="KFM68706.1"/>
    </source>
</evidence>
<dbReference type="Proteomes" id="UP000054359">
    <property type="component" value="Unassembled WGS sequence"/>
</dbReference>
<feature type="non-terminal residue" evidence="1">
    <location>
        <position position="114"/>
    </location>
</feature>
<dbReference type="InterPro" id="IPR052709">
    <property type="entry name" value="Transposase-MT_Hybrid"/>
</dbReference>
<dbReference type="EMBL" id="KK116766">
    <property type="protein sequence ID" value="KFM68706.1"/>
    <property type="molecule type" value="Genomic_DNA"/>
</dbReference>
<reference evidence="1 2" key="1">
    <citation type="submission" date="2013-11" db="EMBL/GenBank/DDBJ databases">
        <title>Genome sequencing of Stegodyphus mimosarum.</title>
        <authorList>
            <person name="Bechsgaard J."/>
        </authorList>
    </citation>
    <scope>NUCLEOTIDE SEQUENCE [LARGE SCALE GENOMIC DNA]</scope>
</reference>
<gene>
    <name evidence="1" type="ORF">X975_12336</name>
</gene>
<evidence type="ECO:0000313" key="2">
    <source>
        <dbReference type="Proteomes" id="UP000054359"/>
    </source>
</evidence>
<dbReference type="OrthoDB" id="6513831at2759"/>
<proteinExistence type="predicted"/>
<dbReference type="PANTHER" id="PTHR46060:SF1">
    <property type="entry name" value="MARINER MOS1 TRANSPOSASE-LIKE PROTEIN"/>
    <property type="match status" value="1"/>
</dbReference>
<dbReference type="STRING" id="407821.A0A087TUB7"/>
<organism evidence="1 2">
    <name type="scientific">Stegodyphus mimosarum</name>
    <name type="common">African social velvet spider</name>
    <dbReference type="NCBI Taxonomy" id="407821"/>
    <lineage>
        <taxon>Eukaryota</taxon>
        <taxon>Metazoa</taxon>
        <taxon>Ecdysozoa</taxon>
        <taxon>Arthropoda</taxon>
        <taxon>Chelicerata</taxon>
        <taxon>Arachnida</taxon>
        <taxon>Araneae</taxon>
        <taxon>Araneomorphae</taxon>
        <taxon>Entelegynae</taxon>
        <taxon>Eresoidea</taxon>
        <taxon>Eresidae</taxon>
        <taxon>Stegodyphus</taxon>
    </lineage>
</organism>
<protein>
    <submittedName>
        <fullName evidence="1">Mariner Mos1 transposase</fullName>
    </submittedName>
</protein>
<accession>A0A087TUB7</accession>
<dbReference type="OMA" id="ICRTKRI"/>
<dbReference type="AlphaFoldDB" id="A0A087TUB7"/>
<dbReference type="PANTHER" id="PTHR46060">
    <property type="entry name" value="MARINER MOS1 TRANSPOSASE-LIKE PROTEIN"/>
    <property type="match status" value="1"/>
</dbReference>
<dbReference type="Gene3D" id="3.30.420.10">
    <property type="entry name" value="Ribonuclease H-like superfamily/Ribonuclease H"/>
    <property type="match status" value="1"/>
</dbReference>